<dbReference type="PROSITE" id="PS50093">
    <property type="entry name" value="PKD"/>
    <property type="match status" value="1"/>
</dbReference>
<keyword evidence="8" id="KW-0862">Zinc</keyword>
<organism evidence="17 18">
    <name type="scientific">Arsukibacterium tuosuense</name>
    <dbReference type="NCBI Taxonomy" id="1323745"/>
    <lineage>
        <taxon>Bacteria</taxon>
        <taxon>Pseudomonadati</taxon>
        <taxon>Pseudomonadota</taxon>
        <taxon>Gammaproteobacteria</taxon>
        <taxon>Chromatiales</taxon>
        <taxon>Chromatiaceae</taxon>
        <taxon>Arsukibacterium</taxon>
    </lineage>
</organism>
<dbReference type="InterPro" id="IPR000601">
    <property type="entry name" value="PKD_dom"/>
</dbReference>
<feature type="domain" description="Peptidase M14" evidence="16">
    <location>
        <begin position="124"/>
        <end position="435"/>
    </location>
</feature>
<evidence type="ECO:0000256" key="4">
    <source>
        <dbReference type="ARBA" id="ARBA00022670"/>
    </source>
</evidence>
<dbReference type="PROSITE" id="PS52035">
    <property type="entry name" value="PEPTIDASE_M14"/>
    <property type="match status" value="1"/>
</dbReference>
<feature type="chain" id="PRO_5013261643" description="carboxypeptidase T" evidence="14">
    <location>
        <begin position="22"/>
        <end position="690"/>
    </location>
</feature>
<dbReference type="RefSeq" id="WP_097112886.1">
    <property type="nucleotide sequence ID" value="NZ_OBEB01000009.1"/>
</dbReference>
<feature type="region of interest" description="Disordered" evidence="13">
    <location>
        <begin position="639"/>
        <end position="662"/>
    </location>
</feature>
<dbReference type="OrthoDB" id="9811296at2"/>
<dbReference type="EC" id="3.4.17.18" evidence="11"/>
<evidence type="ECO:0000313" key="18">
    <source>
        <dbReference type="Proteomes" id="UP000219353"/>
    </source>
</evidence>
<dbReference type="Gene3D" id="2.60.40.10">
    <property type="entry name" value="Immunoglobulins"/>
    <property type="match status" value="1"/>
</dbReference>
<evidence type="ECO:0000256" key="11">
    <source>
        <dbReference type="ARBA" id="ARBA00066554"/>
    </source>
</evidence>
<keyword evidence="18" id="KW-1185">Reference proteome</keyword>
<evidence type="ECO:0000256" key="6">
    <source>
        <dbReference type="ARBA" id="ARBA00022729"/>
    </source>
</evidence>
<dbReference type="AlphaFoldDB" id="A0A285JIB5"/>
<evidence type="ECO:0000256" key="14">
    <source>
        <dbReference type="SAM" id="SignalP"/>
    </source>
</evidence>
<dbReference type="InterPro" id="IPR013783">
    <property type="entry name" value="Ig-like_fold"/>
</dbReference>
<dbReference type="SMART" id="SM00631">
    <property type="entry name" value="Zn_pept"/>
    <property type="match status" value="1"/>
</dbReference>
<evidence type="ECO:0000256" key="12">
    <source>
        <dbReference type="PROSITE-ProRule" id="PRU01379"/>
    </source>
</evidence>
<evidence type="ECO:0000256" key="10">
    <source>
        <dbReference type="ARBA" id="ARBA00050859"/>
    </source>
</evidence>
<dbReference type="SUPFAM" id="SSF53187">
    <property type="entry name" value="Zn-dependent exopeptidases"/>
    <property type="match status" value="1"/>
</dbReference>
<dbReference type="PANTHER" id="PTHR11705">
    <property type="entry name" value="PROTEASE FAMILY M14 CARBOXYPEPTIDASE A,B"/>
    <property type="match status" value="1"/>
</dbReference>
<dbReference type="InterPro" id="IPR022409">
    <property type="entry name" value="PKD/Chitinase_dom"/>
</dbReference>
<sequence length="690" mass="74341">MPMPVRFMLLMLVLPLSGADAAELTTPTASATTYQQVRLQATDMAQYAQASISLHPYILATDRTALTLDVRLPAAELTALADFGISWQPLPANAYPNLDAARQTAAASETTFDTAADTIAGYPCYHTVEGTYQQAAQLAADYPEIAQWSSIGSSWQQLQGEGGYPLMVLRLGRREPVANPADERPILFVQSAMHAREYVTAELNLQFARQLLQNYQQQADAHWLLNFTEIHLLFQMNPDGRKYAEQGQLWRKNANLNHCPQDEPGVDLNRNFSYSWNISSNGSSSDACSTVYRGPQAGSEPETQAVENYIRQLYSDRRGSSFQDPAPADTAGLHLDLHSAGELVLWPWGHTTAPAPNASQLQTLGRKLAWFNNYYPSQSIGLYPTDGTSDSVSYGELGVAAITLELGTGFFQGCPFFSNSLLPANLPLLNYAAKISKAPYQLPAGPDISSVNVNGASHAYIQAGDEVTLSLTADDQRFSQSNGREPAQTVVAARIYQDAPPWHNSSVELGTADIFNSNDNGTVANMRAQLLSSDWPAGRQLLYVQAEDSDGNVGAVSAVFVTVGDLRSPVADFSGQCTALSCTFDASASSADSAITAYQWQLSDGSSFSGATVNHQFASAASYQVTLTITDSDELSASTRKTVTVSAPPTPPPPPAAAEGSGGSSSVYVYSGLLLLLFVRRFFEKTNANL</sequence>
<evidence type="ECO:0000256" key="13">
    <source>
        <dbReference type="SAM" id="MobiDB-lite"/>
    </source>
</evidence>
<dbReference type="GO" id="GO:0008270">
    <property type="term" value="F:zinc ion binding"/>
    <property type="evidence" value="ECO:0007669"/>
    <property type="project" value="InterPro"/>
</dbReference>
<evidence type="ECO:0000256" key="9">
    <source>
        <dbReference type="ARBA" id="ARBA00023049"/>
    </source>
</evidence>
<comment type="similarity">
    <text evidence="2 12">Belongs to the peptidase M14 family.</text>
</comment>
<dbReference type="Proteomes" id="UP000219353">
    <property type="component" value="Unassembled WGS sequence"/>
</dbReference>
<dbReference type="Pfam" id="PF00246">
    <property type="entry name" value="Peptidase_M14"/>
    <property type="match status" value="1"/>
</dbReference>
<dbReference type="InterPro" id="IPR057246">
    <property type="entry name" value="CARBOXYPEPT_ZN_1"/>
</dbReference>
<dbReference type="CDD" id="cd00146">
    <property type="entry name" value="PKD"/>
    <property type="match status" value="1"/>
</dbReference>
<dbReference type="FunFam" id="3.40.630.10:FF:000084">
    <property type="entry name" value="Carboxypeptidase B2"/>
    <property type="match status" value="1"/>
</dbReference>
<dbReference type="GO" id="GO:0004181">
    <property type="term" value="F:metallocarboxypeptidase activity"/>
    <property type="evidence" value="ECO:0007669"/>
    <property type="project" value="InterPro"/>
</dbReference>
<feature type="active site" description="Proton donor/acceptor" evidence="12">
    <location>
        <position position="405"/>
    </location>
</feature>
<dbReference type="PROSITE" id="PS00132">
    <property type="entry name" value="CARBOXYPEPT_ZN_1"/>
    <property type="match status" value="1"/>
</dbReference>
<gene>
    <name evidence="17" type="ORF">SAMN06297280_3692</name>
</gene>
<dbReference type="InterPro" id="IPR000834">
    <property type="entry name" value="Peptidase_M14"/>
</dbReference>
<feature type="signal peptide" evidence="14">
    <location>
        <begin position="1"/>
        <end position="21"/>
    </location>
</feature>
<reference evidence="18" key="1">
    <citation type="submission" date="2017-09" db="EMBL/GenBank/DDBJ databases">
        <authorList>
            <person name="Varghese N."/>
            <person name="Submissions S."/>
        </authorList>
    </citation>
    <scope>NUCLEOTIDE SEQUENCE [LARGE SCALE GENOMIC DNA]</scope>
    <source>
        <strain evidence="18">CGMCC 1.12461</strain>
    </source>
</reference>
<dbReference type="GO" id="GO:0006508">
    <property type="term" value="P:proteolysis"/>
    <property type="evidence" value="ECO:0007669"/>
    <property type="project" value="UniProtKB-KW"/>
</dbReference>
<accession>A0A285JIB5</accession>
<comment type="catalytic activity">
    <reaction evidence="10">
        <text>Releases a C-terminal residue, which may be hydrophobic or positively charged.</text>
        <dbReference type="EC" id="3.4.17.18"/>
    </reaction>
</comment>
<evidence type="ECO:0000313" key="17">
    <source>
        <dbReference type="EMBL" id="SNY59813.1"/>
    </source>
</evidence>
<protein>
    <recommendedName>
        <fullName evidence="11">carboxypeptidase T</fullName>
        <ecNumber evidence="11">3.4.17.18</ecNumber>
    </recommendedName>
</protein>
<dbReference type="Gene3D" id="3.40.630.10">
    <property type="entry name" value="Zn peptidases"/>
    <property type="match status" value="1"/>
</dbReference>
<keyword evidence="5" id="KW-0479">Metal-binding</keyword>
<name>A0A285JIB5_9GAMM</name>
<evidence type="ECO:0000256" key="8">
    <source>
        <dbReference type="ARBA" id="ARBA00022833"/>
    </source>
</evidence>
<dbReference type="InterPro" id="IPR035986">
    <property type="entry name" value="PKD_dom_sf"/>
</dbReference>
<evidence type="ECO:0000259" key="16">
    <source>
        <dbReference type="PROSITE" id="PS52035"/>
    </source>
</evidence>
<keyword evidence="6 14" id="KW-0732">Signal</keyword>
<evidence type="ECO:0000256" key="2">
    <source>
        <dbReference type="ARBA" id="ARBA00005988"/>
    </source>
</evidence>
<evidence type="ECO:0000259" key="15">
    <source>
        <dbReference type="PROSITE" id="PS50093"/>
    </source>
</evidence>
<proteinExistence type="inferred from homology"/>
<dbReference type="EMBL" id="OBEB01000009">
    <property type="protein sequence ID" value="SNY59813.1"/>
    <property type="molecule type" value="Genomic_DNA"/>
</dbReference>
<dbReference type="SMART" id="SM00089">
    <property type="entry name" value="PKD"/>
    <property type="match status" value="1"/>
</dbReference>
<evidence type="ECO:0000256" key="3">
    <source>
        <dbReference type="ARBA" id="ARBA00022645"/>
    </source>
</evidence>
<evidence type="ECO:0000256" key="1">
    <source>
        <dbReference type="ARBA" id="ARBA00001947"/>
    </source>
</evidence>
<dbReference type="Pfam" id="PF18911">
    <property type="entry name" value="PKD_4"/>
    <property type="match status" value="1"/>
</dbReference>
<keyword evidence="7" id="KW-0378">Hydrolase</keyword>
<comment type="cofactor">
    <cofactor evidence="1">
        <name>Zn(2+)</name>
        <dbReference type="ChEBI" id="CHEBI:29105"/>
    </cofactor>
</comment>
<feature type="domain" description="PKD" evidence="15">
    <location>
        <begin position="580"/>
        <end position="648"/>
    </location>
</feature>
<keyword evidence="9" id="KW-0482">Metalloprotease</keyword>
<evidence type="ECO:0000256" key="5">
    <source>
        <dbReference type="ARBA" id="ARBA00022723"/>
    </source>
</evidence>
<dbReference type="PRINTS" id="PR00765">
    <property type="entry name" value="CRBOXYPTASEA"/>
</dbReference>
<keyword evidence="4" id="KW-0645">Protease</keyword>
<dbReference type="PANTHER" id="PTHR11705:SF119">
    <property type="entry name" value="OS02G0119300 PROTEIN"/>
    <property type="match status" value="1"/>
</dbReference>
<dbReference type="SUPFAM" id="SSF49299">
    <property type="entry name" value="PKD domain"/>
    <property type="match status" value="1"/>
</dbReference>
<dbReference type="GO" id="GO:0005615">
    <property type="term" value="C:extracellular space"/>
    <property type="evidence" value="ECO:0007669"/>
    <property type="project" value="TreeGrafter"/>
</dbReference>
<keyword evidence="3" id="KW-0121">Carboxypeptidase</keyword>
<evidence type="ECO:0000256" key="7">
    <source>
        <dbReference type="ARBA" id="ARBA00022801"/>
    </source>
</evidence>